<dbReference type="eggNOG" id="COG4725">
    <property type="taxonomic scope" value="Bacteria"/>
</dbReference>
<organism evidence="5 6">
    <name type="scientific">Pseudoalteromonas piratica</name>
    <dbReference type="NCBI Taxonomy" id="1348114"/>
    <lineage>
        <taxon>Bacteria</taxon>
        <taxon>Pseudomonadati</taxon>
        <taxon>Pseudomonadota</taxon>
        <taxon>Gammaproteobacteria</taxon>
        <taxon>Alteromonadales</taxon>
        <taxon>Pseudoalteromonadaceae</taxon>
        <taxon>Pseudoalteromonas</taxon>
    </lineage>
</organism>
<sequence length="191" mass="21464">MFDEFKGQKFNLIYADPAWQFSNKKTGGSMTSGAEHQYKSVMGIEDIKAMPVADIAADNCILVMWWVNSMPSEALEVVKAWGFELKNMNGFVWNKLTKKFKPFFGMGFYTRAGSESALIAIKGKPQIASRSVRAVGSYPVREHSRKPDEFRKRCDNLAGNVNKIELFARESSPGWSSWGNEVNKFSDKVAA</sequence>
<dbReference type="STRING" id="1348114.OM33_08370"/>
<dbReference type="PANTHER" id="PTHR12829">
    <property type="entry name" value="N6-ADENOSINE-METHYLTRANSFERASE"/>
    <property type="match status" value="1"/>
</dbReference>
<dbReference type="Proteomes" id="UP000030341">
    <property type="component" value="Chromosome 1"/>
</dbReference>
<evidence type="ECO:0000256" key="4">
    <source>
        <dbReference type="PROSITE-ProRule" id="PRU00489"/>
    </source>
</evidence>
<comment type="similarity">
    <text evidence="4">Belongs to the MT-A70-like family.</text>
</comment>
<evidence type="ECO:0000256" key="3">
    <source>
        <dbReference type="ARBA" id="ARBA00022691"/>
    </source>
</evidence>
<dbReference type="REBASE" id="98006">
    <property type="entry name" value="M.Psp003ORF8370P"/>
</dbReference>
<evidence type="ECO:0000256" key="1">
    <source>
        <dbReference type="ARBA" id="ARBA00022603"/>
    </source>
</evidence>
<dbReference type="HOGENOM" id="CLU_018702_2_1_6"/>
<dbReference type="RefSeq" id="WP_038640806.1">
    <property type="nucleotide sequence ID" value="NZ_CP009888.1"/>
</dbReference>
<keyword evidence="2" id="KW-0808">Transferase</keyword>
<gene>
    <name evidence="5" type="ORF">OM33_08370</name>
</gene>
<dbReference type="AlphaFoldDB" id="A0A0A7EGJ0"/>
<dbReference type="KEGG" id="pseo:OM33_08370"/>
<dbReference type="InterPro" id="IPR029063">
    <property type="entry name" value="SAM-dependent_MTases_sf"/>
</dbReference>
<protein>
    <recommendedName>
        <fullName evidence="7">Adenine methylase</fullName>
    </recommendedName>
</protein>
<dbReference type="GO" id="GO:0032259">
    <property type="term" value="P:methylation"/>
    <property type="evidence" value="ECO:0007669"/>
    <property type="project" value="UniProtKB-KW"/>
</dbReference>
<evidence type="ECO:0000313" key="6">
    <source>
        <dbReference type="Proteomes" id="UP000030341"/>
    </source>
</evidence>
<reference evidence="5 6" key="1">
    <citation type="submission" date="2014-11" db="EMBL/GenBank/DDBJ databases">
        <title>Complete Genome Sequence of Pseudoalteromonas sp. Strain OCN003 Isolated from Kaneohe Bay, Oahu, Hawaii.</title>
        <authorList>
            <person name="Beurmann S."/>
            <person name="Videau P."/>
            <person name="Ushijima B."/>
            <person name="Smith A.M."/>
            <person name="Aeby G.S."/>
            <person name="Callahan S.M."/>
            <person name="Belcaid M."/>
        </authorList>
    </citation>
    <scope>NUCLEOTIDE SEQUENCE [LARGE SCALE GENOMIC DNA]</scope>
    <source>
        <strain evidence="5 6">OCN003</strain>
    </source>
</reference>
<dbReference type="EMBL" id="CP009888">
    <property type="protein sequence ID" value="AIY65171.1"/>
    <property type="molecule type" value="Genomic_DNA"/>
</dbReference>
<keyword evidence="6" id="KW-1185">Reference proteome</keyword>
<evidence type="ECO:0000313" key="5">
    <source>
        <dbReference type="EMBL" id="AIY65171.1"/>
    </source>
</evidence>
<dbReference type="SUPFAM" id="SSF53335">
    <property type="entry name" value="S-adenosyl-L-methionine-dependent methyltransferases"/>
    <property type="match status" value="1"/>
</dbReference>
<keyword evidence="3" id="KW-0949">S-adenosyl-L-methionine</keyword>
<dbReference type="PROSITE" id="PS51143">
    <property type="entry name" value="MT_A70"/>
    <property type="match status" value="1"/>
</dbReference>
<dbReference type="Pfam" id="PF05063">
    <property type="entry name" value="MT-A70"/>
    <property type="match status" value="1"/>
</dbReference>
<proteinExistence type="inferred from homology"/>
<accession>A0A0A7EGJ0</accession>
<evidence type="ECO:0000256" key="2">
    <source>
        <dbReference type="ARBA" id="ARBA00022679"/>
    </source>
</evidence>
<dbReference type="GO" id="GO:0008168">
    <property type="term" value="F:methyltransferase activity"/>
    <property type="evidence" value="ECO:0007669"/>
    <property type="project" value="UniProtKB-KW"/>
</dbReference>
<name>A0A0A7EGJ0_9GAMM</name>
<dbReference type="InterPro" id="IPR007757">
    <property type="entry name" value="MT-A70-like"/>
</dbReference>
<dbReference type="PANTHER" id="PTHR12829:SF7">
    <property type="entry name" value="N6-ADENOSINE-METHYLTRANSFERASE CATALYTIC SUBUNIT"/>
    <property type="match status" value="1"/>
</dbReference>
<keyword evidence="1" id="KW-0489">Methyltransferase</keyword>
<evidence type="ECO:0008006" key="7">
    <source>
        <dbReference type="Google" id="ProtNLM"/>
    </source>
</evidence>